<sequence>MGQRRGRVADTQRQAVVGAGEPDLHVVGGAGVGDVGGVARACAGKAPVVEVGHHEDVVASRAQSAQRVQGFGERERADLDGGTDRGLGAAHGLGKGARGVDGERSIGGEPADRPLPSRFVPGVHGKEQPSPLATARGAHPVRQRRQQTGEESRVVAPAPALEGLGVLGREHLAQTHGLGRGPARRQPQIEREQRRHHALIAEELPPAAQARIGGVERGGSRAVIHEIADRRQGFGGGAVVEQAQFVDDDRDRMSVDMSVVEGAHDGGGVGAVDRGEEIGAVGERRAPVVAVPPDRVTQRRSRSGRGCGLFVEVDGCRTQDPARSARGGGEGTAQGAVPGDQRAIGRGQRGAIQWTVDIESRCQPSVSGFRSGEMDELVERGRDRRLVRVAVVADPPVHEGAGPGGVVVNRGDAQPPPPVRRPRRGGRRRWPRRRTPIADGRDNARAGAGRTGSRGSGSRGRGARRRG</sequence>
<gene>
    <name evidence="2" type="ORF">FNL39_10852</name>
</gene>
<protein>
    <submittedName>
        <fullName evidence="2">Uncharacterized protein</fullName>
    </submittedName>
</protein>
<proteinExistence type="predicted"/>
<reference evidence="2 3" key="1">
    <citation type="submission" date="2019-07" db="EMBL/GenBank/DDBJ databases">
        <title>Genomic Encyclopedia of Type Strains, Phase IV (KMG-IV): sequencing the most valuable type-strain genomes for metagenomic binning, comparative biology and taxonomic classification.</title>
        <authorList>
            <person name="Goeker M."/>
        </authorList>
    </citation>
    <scope>NUCLEOTIDE SEQUENCE [LARGE SCALE GENOMIC DNA]</scope>
    <source>
        <strain evidence="2 3">DSM 44831</strain>
    </source>
</reference>
<feature type="compositionally biased region" description="Gly residues" evidence="1">
    <location>
        <begin position="449"/>
        <end position="460"/>
    </location>
</feature>
<evidence type="ECO:0000313" key="2">
    <source>
        <dbReference type="EMBL" id="KAF0845244.1"/>
    </source>
</evidence>
<feature type="region of interest" description="Disordered" evidence="1">
    <location>
        <begin position="319"/>
        <end position="346"/>
    </location>
</feature>
<evidence type="ECO:0000313" key="3">
    <source>
        <dbReference type="Proteomes" id="UP000798951"/>
    </source>
</evidence>
<feature type="region of interest" description="Disordered" evidence="1">
    <location>
        <begin position="76"/>
        <end position="155"/>
    </location>
</feature>
<organism evidence="2 3">
    <name type="scientific">Nocardia caishijiensis</name>
    <dbReference type="NCBI Taxonomy" id="184756"/>
    <lineage>
        <taxon>Bacteria</taxon>
        <taxon>Bacillati</taxon>
        <taxon>Actinomycetota</taxon>
        <taxon>Actinomycetes</taxon>
        <taxon>Mycobacteriales</taxon>
        <taxon>Nocardiaceae</taxon>
        <taxon>Nocardia</taxon>
    </lineage>
</organism>
<keyword evidence="3" id="KW-1185">Reference proteome</keyword>
<feature type="region of interest" description="Disordered" evidence="1">
    <location>
        <begin position="174"/>
        <end position="193"/>
    </location>
</feature>
<dbReference type="Proteomes" id="UP000798951">
    <property type="component" value="Unassembled WGS sequence"/>
</dbReference>
<dbReference type="EMBL" id="VMSD01000008">
    <property type="protein sequence ID" value="KAF0845244.1"/>
    <property type="molecule type" value="Genomic_DNA"/>
</dbReference>
<feature type="region of interest" description="Disordered" evidence="1">
    <location>
        <begin position="395"/>
        <end position="467"/>
    </location>
</feature>
<accession>A0ABQ6YHJ7</accession>
<name>A0ABQ6YHJ7_9NOCA</name>
<feature type="compositionally biased region" description="Basic residues" evidence="1">
    <location>
        <begin position="420"/>
        <end position="435"/>
    </location>
</feature>
<comment type="caution">
    <text evidence="2">The sequence shown here is derived from an EMBL/GenBank/DDBJ whole genome shotgun (WGS) entry which is preliminary data.</text>
</comment>
<evidence type="ECO:0000256" key="1">
    <source>
        <dbReference type="SAM" id="MobiDB-lite"/>
    </source>
</evidence>
<feature type="compositionally biased region" description="Basic and acidic residues" evidence="1">
    <location>
        <begin position="98"/>
        <end position="112"/>
    </location>
</feature>